<dbReference type="RefSeq" id="WP_075105570.1">
    <property type="nucleotide sequence ID" value="NZ_MSJM01000011.1"/>
</dbReference>
<organism evidence="2 3">
    <name type="scientific">Streptococcus cuniculi</name>
    <dbReference type="NCBI Taxonomy" id="1432788"/>
    <lineage>
        <taxon>Bacteria</taxon>
        <taxon>Bacillati</taxon>
        <taxon>Bacillota</taxon>
        <taxon>Bacilli</taxon>
        <taxon>Lactobacillales</taxon>
        <taxon>Streptococcaceae</taxon>
        <taxon>Streptococcus</taxon>
    </lineage>
</organism>
<keyword evidence="3" id="KW-1185">Reference proteome</keyword>
<dbReference type="GO" id="GO:0003735">
    <property type="term" value="F:structural constituent of ribosome"/>
    <property type="evidence" value="ECO:0007669"/>
    <property type="project" value="TreeGrafter"/>
</dbReference>
<dbReference type="GO" id="GO:0006412">
    <property type="term" value="P:translation"/>
    <property type="evidence" value="ECO:0007669"/>
    <property type="project" value="TreeGrafter"/>
</dbReference>
<reference evidence="3" key="1">
    <citation type="submission" date="2016-12" db="EMBL/GenBank/DDBJ databases">
        <authorList>
            <person name="Gulvik C.A."/>
        </authorList>
    </citation>
    <scope>NUCLEOTIDE SEQUENCE [LARGE SCALE GENOMIC DNA]</scope>
    <source>
        <strain evidence="3">NED12-00049-6B</strain>
    </source>
</reference>
<dbReference type="GO" id="GO:0003729">
    <property type="term" value="F:mRNA binding"/>
    <property type="evidence" value="ECO:0007669"/>
    <property type="project" value="TreeGrafter"/>
</dbReference>
<dbReference type="PANTHER" id="PTHR10724">
    <property type="entry name" value="30S RIBOSOMAL PROTEIN S1"/>
    <property type="match status" value="1"/>
</dbReference>
<feature type="domain" description="S1 motif" evidence="1">
    <location>
        <begin position="4"/>
        <end position="73"/>
    </location>
</feature>
<protein>
    <submittedName>
        <fullName evidence="2">RNA-binding protein</fullName>
    </submittedName>
</protein>
<dbReference type="InterPro" id="IPR050437">
    <property type="entry name" value="Ribos_protein_bS1-like"/>
</dbReference>
<dbReference type="EMBL" id="MSJM01000011">
    <property type="protein sequence ID" value="OLF46995.1"/>
    <property type="molecule type" value="Genomic_DNA"/>
</dbReference>
<dbReference type="AlphaFoldDB" id="A0A1Q8E5C5"/>
<evidence type="ECO:0000313" key="3">
    <source>
        <dbReference type="Proteomes" id="UP000186890"/>
    </source>
</evidence>
<proteinExistence type="predicted"/>
<accession>A0A1Q8E5C5</accession>
<dbReference type="PROSITE" id="PS50126">
    <property type="entry name" value="S1"/>
    <property type="match status" value="1"/>
</dbReference>
<dbReference type="PANTHER" id="PTHR10724:SF10">
    <property type="entry name" value="S1 RNA-BINDING DOMAIN-CONTAINING PROTEIN 1"/>
    <property type="match status" value="1"/>
</dbReference>
<name>A0A1Q8E5C5_9STRE</name>
<dbReference type="SUPFAM" id="SSF50249">
    <property type="entry name" value="Nucleic acid-binding proteins"/>
    <property type="match status" value="1"/>
</dbReference>
<dbReference type="SMART" id="SM00316">
    <property type="entry name" value="S1"/>
    <property type="match status" value="1"/>
</dbReference>
<dbReference type="InterPro" id="IPR003029">
    <property type="entry name" value="S1_domain"/>
</dbReference>
<gene>
    <name evidence="2" type="ORF">BU202_09735</name>
</gene>
<dbReference type="InterPro" id="IPR012340">
    <property type="entry name" value="NA-bd_OB-fold"/>
</dbReference>
<sequence length="120" mass="13846">MKIGEKLRGTVTGIQPYGAFIELDNGTTGLIHISEIKTGYVDNIRDQLKIGQELLVQVVDFDEYSQKASLSLRTLEEEKQKVPRPHRFTSDRYKIGFEPLAKSLPHWIKEAKKYLEKQEK</sequence>
<dbReference type="Pfam" id="PF00575">
    <property type="entry name" value="S1"/>
    <property type="match status" value="1"/>
</dbReference>
<dbReference type="NCBIfam" id="NF040579">
    <property type="entry name" value="S1_dom_CvfD"/>
    <property type="match status" value="1"/>
</dbReference>
<evidence type="ECO:0000313" key="2">
    <source>
        <dbReference type="EMBL" id="OLF46995.1"/>
    </source>
</evidence>
<evidence type="ECO:0000259" key="1">
    <source>
        <dbReference type="PROSITE" id="PS50126"/>
    </source>
</evidence>
<dbReference type="OrthoDB" id="9810507at2"/>
<dbReference type="NCBIfam" id="NF005573">
    <property type="entry name" value="PRK07252.1"/>
    <property type="match status" value="1"/>
</dbReference>
<dbReference type="Gene3D" id="2.40.50.140">
    <property type="entry name" value="Nucleic acid-binding proteins"/>
    <property type="match status" value="1"/>
</dbReference>
<comment type="caution">
    <text evidence="2">The sequence shown here is derived from an EMBL/GenBank/DDBJ whole genome shotgun (WGS) entry which is preliminary data.</text>
</comment>
<dbReference type="Proteomes" id="UP000186890">
    <property type="component" value="Unassembled WGS sequence"/>
</dbReference>